<proteinExistence type="inferred from homology"/>
<dbReference type="KEGG" id="bgp:BGL_2c21540"/>
<evidence type="ECO:0000256" key="3">
    <source>
        <dbReference type="ARBA" id="ARBA00022692"/>
    </source>
</evidence>
<evidence type="ECO:0000256" key="2">
    <source>
        <dbReference type="ARBA" id="ARBA00022475"/>
    </source>
</evidence>
<evidence type="ECO:0000256" key="1">
    <source>
        <dbReference type="ARBA" id="ARBA00004651"/>
    </source>
</evidence>
<dbReference type="AlphaFoldDB" id="A0A0B6SAB1"/>
<feature type="transmembrane region" description="Helical" evidence="7">
    <location>
        <begin position="169"/>
        <end position="189"/>
    </location>
</feature>
<dbReference type="InterPro" id="IPR049453">
    <property type="entry name" value="Memb_transporter_dom"/>
</dbReference>
<protein>
    <recommendedName>
        <fullName evidence="8">Integral membrane bound transporter domain-containing protein</fullName>
    </recommendedName>
</protein>
<accession>A0A0B6SAB1</accession>
<comment type="subcellular location">
    <subcellularLocation>
        <location evidence="1">Cell membrane</location>
        <topology evidence="1">Multi-pass membrane protein</topology>
    </subcellularLocation>
</comment>
<dbReference type="Pfam" id="PF13515">
    <property type="entry name" value="FUSC_2"/>
    <property type="match status" value="1"/>
</dbReference>
<keyword evidence="10" id="KW-1185">Reference proteome</keyword>
<sequence>MLRHLHHRIRHVVTTRLRTLNVLAGAWSRRRPLWMVSFAVNDASLAEGLRAACASTAMLVAGNLLHEPEFAWAAIGAFWTCLADAAGSNRTRFASMASFAVLSTLCGGITAFTSGVGTVAALLAVLVFTSLGALGRIWGAATAQVTILAATACVVMADRPMHDWHDGLAFLGVYFVGCVLAIVLSLTIWRIHPFAQSRAAVRGIYVRLADIALDASRLLTDAEQTQRAWEMHAAKYRSDARSALEAARRTLARMPVAKTDRRESYANLLIAVADGERWFAHLIAVAGVCQRGRQTLRDPRRASRVLAGIAELLHRTGDAIDEAPWERPDALQRRLRRFARGLDAALGESMTMALQLEPDPSDLAHLPRRQMSWTRSLRVVLARAWVTLLANLSWKSIGLRHAARVSVATTLGFLVVRLLGVPFGYWTTMATLLILQPSIAGTWPRSVERAAGSIVGGLLAAAIGLAVHSPIGISLVVFPLVCATMALRPVSYSLFVLFLTPTFVLVADFAMPAANELSYALTRLGNNVLGCVIALVATFVLWPTREQIDIRGQLAAAIAANLRYLVDAIEAPGRANREAERLRREAGLASNNAEEAFNRIRLERLDDTRFDTAASTVLGLLRRMAGTAAHLRASVRGPRMEIDLVEWVAAASDDIDTMLATGRVPPRRPLPPREKLAQLEMDAVGQIALLQRLIGDLQLDDGPLARRSAVPARRAG</sequence>
<name>A0A0B6SAB1_BURPL</name>
<dbReference type="RefSeq" id="WP_042628517.1">
    <property type="nucleotide sequence ID" value="NZ_CP002581.1"/>
</dbReference>
<dbReference type="PANTHER" id="PTHR30509">
    <property type="entry name" value="P-HYDROXYBENZOIC ACID EFFLUX PUMP SUBUNIT-RELATED"/>
    <property type="match status" value="1"/>
</dbReference>
<evidence type="ECO:0000256" key="4">
    <source>
        <dbReference type="ARBA" id="ARBA00022989"/>
    </source>
</evidence>
<dbReference type="GO" id="GO:0005886">
    <property type="term" value="C:plasma membrane"/>
    <property type="evidence" value="ECO:0007669"/>
    <property type="project" value="UniProtKB-SubCell"/>
</dbReference>
<dbReference type="EMBL" id="CP002581">
    <property type="protein sequence ID" value="AJK50215.1"/>
    <property type="molecule type" value="Genomic_DNA"/>
</dbReference>
<comment type="similarity">
    <text evidence="6">Belongs to the YccS/YhfK family.</text>
</comment>
<feature type="domain" description="Integral membrane bound transporter" evidence="8">
    <location>
        <begin position="412"/>
        <end position="536"/>
    </location>
</feature>
<evidence type="ECO:0000256" key="7">
    <source>
        <dbReference type="SAM" id="Phobius"/>
    </source>
</evidence>
<dbReference type="Proteomes" id="UP000031838">
    <property type="component" value="Chromosome 2"/>
</dbReference>
<dbReference type="PANTHER" id="PTHR30509:SF9">
    <property type="entry name" value="MULTIDRUG RESISTANCE PROTEIN MDTO"/>
    <property type="match status" value="1"/>
</dbReference>
<gene>
    <name evidence="9" type="ORF">BGL_2c21540</name>
</gene>
<organism evidence="9 10">
    <name type="scientific">Burkholderia plantarii</name>
    <dbReference type="NCBI Taxonomy" id="41899"/>
    <lineage>
        <taxon>Bacteria</taxon>
        <taxon>Pseudomonadati</taxon>
        <taxon>Pseudomonadota</taxon>
        <taxon>Betaproteobacteria</taxon>
        <taxon>Burkholderiales</taxon>
        <taxon>Burkholderiaceae</taxon>
        <taxon>Burkholderia</taxon>
    </lineage>
</organism>
<feature type="transmembrane region" description="Helical" evidence="7">
    <location>
        <begin position="494"/>
        <end position="512"/>
    </location>
</feature>
<evidence type="ECO:0000313" key="10">
    <source>
        <dbReference type="Proteomes" id="UP000031838"/>
    </source>
</evidence>
<keyword evidence="2" id="KW-1003">Cell membrane</keyword>
<feature type="transmembrane region" description="Helical" evidence="7">
    <location>
        <begin position="414"/>
        <end position="435"/>
    </location>
</feature>
<evidence type="ECO:0000259" key="8">
    <source>
        <dbReference type="Pfam" id="PF13515"/>
    </source>
</evidence>
<evidence type="ECO:0000256" key="5">
    <source>
        <dbReference type="ARBA" id="ARBA00023136"/>
    </source>
</evidence>
<dbReference type="HOGENOM" id="CLU_013315_2_0_4"/>
<feature type="transmembrane region" description="Helical" evidence="7">
    <location>
        <begin position="524"/>
        <end position="542"/>
    </location>
</feature>
<evidence type="ECO:0000313" key="9">
    <source>
        <dbReference type="EMBL" id="AJK50215.1"/>
    </source>
</evidence>
<keyword evidence="5 7" id="KW-0472">Membrane</keyword>
<evidence type="ECO:0000256" key="6">
    <source>
        <dbReference type="ARBA" id="ARBA00043993"/>
    </source>
</evidence>
<dbReference type="OrthoDB" id="138020at2"/>
<feature type="transmembrane region" description="Helical" evidence="7">
    <location>
        <begin position="137"/>
        <end position="157"/>
    </location>
</feature>
<keyword evidence="3 7" id="KW-0812">Transmembrane</keyword>
<reference evidence="10" key="1">
    <citation type="submission" date="2011-03" db="EMBL/GenBank/DDBJ databases">
        <authorList>
            <person name="Voget S."/>
            <person name="Streit W.R."/>
            <person name="Jaeger K.E."/>
            <person name="Daniel R."/>
        </authorList>
    </citation>
    <scope>NUCLEOTIDE SEQUENCE [LARGE SCALE GENOMIC DNA]</scope>
    <source>
        <strain evidence="10">PG1</strain>
    </source>
</reference>
<feature type="transmembrane region" description="Helical" evidence="7">
    <location>
        <begin position="99"/>
        <end position="125"/>
    </location>
</feature>
<reference evidence="9 10" key="2">
    <citation type="journal article" date="2016" name="Appl. Microbiol. Biotechnol.">
        <title>Mutations improving production and secretion of extracellular lipase by Burkholderia glumae PG1.</title>
        <authorList>
            <person name="Knapp A."/>
            <person name="Voget S."/>
            <person name="Gao R."/>
            <person name="Zaburannyi N."/>
            <person name="Krysciak D."/>
            <person name="Breuer M."/>
            <person name="Hauer B."/>
            <person name="Streit W.R."/>
            <person name="Muller R."/>
            <person name="Daniel R."/>
            <person name="Jaeger K.E."/>
        </authorList>
    </citation>
    <scope>NUCLEOTIDE SEQUENCE [LARGE SCALE GENOMIC DNA]</scope>
    <source>
        <strain evidence="9 10">PG1</strain>
    </source>
</reference>
<keyword evidence="4 7" id="KW-1133">Transmembrane helix</keyword>